<feature type="domain" description="(+)RNA virus helicase C-terminal" evidence="1">
    <location>
        <begin position="235"/>
        <end position="356"/>
    </location>
</feature>
<keyword evidence="3" id="KW-1185">Reference proteome</keyword>
<evidence type="ECO:0000313" key="3">
    <source>
        <dbReference type="Proteomes" id="UP001565242"/>
    </source>
</evidence>
<dbReference type="SUPFAM" id="SSF52540">
    <property type="entry name" value="P-loop containing nucleoside triphosphate hydrolases"/>
    <property type="match status" value="1"/>
</dbReference>
<reference evidence="2 3" key="1">
    <citation type="submission" date="2024-03" db="EMBL/GenBank/DDBJ databases">
        <title>Mouse gut bacterial collection (mGBC) of GemPharmatech.</title>
        <authorList>
            <person name="He Y."/>
            <person name="Dong L."/>
            <person name="Wu D."/>
            <person name="Gao X."/>
            <person name="Lin Z."/>
        </authorList>
    </citation>
    <scope>NUCLEOTIDE SEQUENCE [LARGE SCALE GENOMIC DNA]</scope>
    <source>
        <strain evidence="2 3">20-218</strain>
    </source>
</reference>
<comment type="caution">
    <text evidence="2">The sequence shown here is derived from an EMBL/GenBank/DDBJ whole genome shotgun (WGS) entry which is preliminary data.</text>
</comment>
<dbReference type="Proteomes" id="UP001565242">
    <property type="component" value="Unassembled WGS sequence"/>
</dbReference>
<sequence length="364" mass="42366">MVNKFLIQAVAGAGKTHEIVQRLNLSERNLIISFTNSNISNIKSEMRSQHDKIPENTKILTFSSFIYRWLIHPYEPSIILENKNKDFISAGVDTGTKPVENQSGYTPGYVKDNNLYHYVNPKNHRYYASRMSKLLVKQKVTVIKKILFKLSLFFDNIYIDEIQDFRGNDFRLLCLIYNYFNNNLVGVGDFYQHSVQKSDFRDNFPFQDRNKQFISLETYVKKFGTKVKLIDDQLIYSRRVPECVCEQIRKKLRINIFSKKEEGMFKVIDNVTELREVLSSPNLVGLIWNKKVKNQFNISNTWSACKGDTYENTCIVLTETLSSFVEDTFNCDNLSQESLNKLYVALTRATGNVYIVQKSIYDAI</sequence>
<accession>A0ABV4D6L2</accession>
<protein>
    <recommendedName>
        <fullName evidence="1">(+)RNA virus helicase C-terminal domain-containing protein</fullName>
    </recommendedName>
</protein>
<dbReference type="InterPro" id="IPR027417">
    <property type="entry name" value="P-loop_NTPase"/>
</dbReference>
<dbReference type="EMBL" id="JBCLSQ010000004">
    <property type="protein sequence ID" value="MEY8537344.1"/>
    <property type="molecule type" value="Genomic_DNA"/>
</dbReference>
<dbReference type="Gene3D" id="3.40.50.300">
    <property type="entry name" value="P-loop containing nucleotide triphosphate hydrolases"/>
    <property type="match status" value="1"/>
</dbReference>
<evidence type="ECO:0000313" key="2">
    <source>
        <dbReference type="EMBL" id="MEY8537344.1"/>
    </source>
</evidence>
<dbReference type="RefSeq" id="WP_369917775.1">
    <property type="nucleotide sequence ID" value="NZ_JBCLSQ010000004.1"/>
</dbReference>
<gene>
    <name evidence="2" type="ORF">AALM99_02630</name>
</gene>
<evidence type="ECO:0000259" key="1">
    <source>
        <dbReference type="Pfam" id="PF01443"/>
    </source>
</evidence>
<organism evidence="2 3">
    <name type="scientific">Lactococcus muris</name>
    <dbReference type="NCBI Taxonomy" id="2941330"/>
    <lineage>
        <taxon>Bacteria</taxon>
        <taxon>Bacillati</taxon>
        <taxon>Bacillota</taxon>
        <taxon>Bacilli</taxon>
        <taxon>Lactobacillales</taxon>
        <taxon>Streptococcaceae</taxon>
        <taxon>Lactococcus</taxon>
    </lineage>
</organism>
<dbReference type="Pfam" id="PF01443">
    <property type="entry name" value="Viral_helicase1"/>
    <property type="match status" value="1"/>
</dbReference>
<dbReference type="InterPro" id="IPR027351">
    <property type="entry name" value="(+)RNA_virus_helicase_core_dom"/>
</dbReference>
<name>A0ABV4D6L2_9LACT</name>
<proteinExistence type="predicted"/>